<dbReference type="InterPro" id="IPR011047">
    <property type="entry name" value="Quinoprotein_ADH-like_sf"/>
</dbReference>
<dbReference type="Proteomes" id="UP001614264">
    <property type="component" value="Unassembled WGS sequence"/>
</dbReference>
<feature type="region of interest" description="Disordered" evidence="4">
    <location>
        <begin position="163"/>
        <end position="188"/>
    </location>
</feature>
<feature type="region of interest" description="Disordered" evidence="4">
    <location>
        <begin position="1203"/>
        <end position="1228"/>
    </location>
</feature>
<feature type="repeat" description="WD" evidence="3">
    <location>
        <begin position="1277"/>
        <end position="1319"/>
    </location>
</feature>
<evidence type="ECO:0000256" key="2">
    <source>
        <dbReference type="ARBA" id="ARBA00022737"/>
    </source>
</evidence>
<dbReference type="PROSITE" id="PS50011">
    <property type="entry name" value="PROTEIN_KINASE_DOM"/>
    <property type="match status" value="1"/>
</dbReference>
<feature type="compositionally biased region" description="Low complexity" evidence="4">
    <location>
        <begin position="169"/>
        <end position="188"/>
    </location>
</feature>
<dbReference type="GO" id="GO:0016301">
    <property type="term" value="F:kinase activity"/>
    <property type="evidence" value="ECO:0007669"/>
    <property type="project" value="UniProtKB-KW"/>
</dbReference>
<reference evidence="6 7" key="1">
    <citation type="submission" date="2024-07" db="EMBL/GenBank/DDBJ databases">
        <title>Whole genome sequencing of Prodigiosin pigment-producing Streptomyces salinarius isolated from rhizosphere soil of Arachis hypogaea.</title>
        <authorList>
            <person name="Vidhya A."/>
            <person name="Ramya S."/>
        </authorList>
    </citation>
    <scope>NUCLEOTIDE SEQUENCE [LARGE SCALE GENOMIC DNA]</scope>
    <source>
        <strain evidence="6 7">VRMG2420</strain>
    </source>
</reference>
<dbReference type="InterPro" id="IPR001680">
    <property type="entry name" value="WD40_rpt"/>
</dbReference>
<proteinExistence type="predicted"/>
<evidence type="ECO:0000256" key="4">
    <source>
        <dbReference type="SAM" id="MobiDB-lite"/>
    </source>
</evidence>
<keyword evidence="6" id="KW-0418">Kinase</keyword>
<keyword evidence="1 3" id="KW-0853">WD repeat</keyword>
<gene>
    <name evidence="6" type="ORF">AB4829_37125</name>
</gene>
<dbReference type="Pfam" id="PF00069">
    <property type="entry name" value="Pkinase"/>
    <property type="match status" value="1"/>
</dbReference>
<dbReference type="Pfam" id="PF20703">
    <property type="entry name" value="nSTAND1"/>
    <property type="match status" value="1"/>
</dbReference>
<evidence type="ECO:0000313" key="7">
    <source>
        <dbReference type="Proteomes" id="UP001614264"/>
    </source>
</evidence>
<evidence type="ECO:0000313" key="6">
    <source>
        <dbReference type="EMBL" id="MFI7876197.1"/>
    </source>
</evidence>
<feature type="domain" description="Protein kinase" evidence="5">
    <location>
        <begin position="1"/>
        <end position="124"/>
    </location>
</feature>
<comment type="caution">
    <text evidence="6">The sequence shown here is derived from an EMBL/GenBank/DDBJ whole genome shotgun (WGS) entry which is preliminary data.</text>
</comment>
<dbReference type="PANTHER" id="PTHR19879:SF9">
    <property type="entry name" value="TRANSCRIPTION INITIATION FACTOR TFIID SUBUNIT 5"/>
    <property type="match status" value="1"/>
</dbReference>
<dbReference type="PROSITE" id="PS50082">
    <property type="entry name" value="WD_REPEATS_2"/>
    <property type="match status" value="2"/>
</dbReference>
<accession>A0ABW8BMB1</accession>
<dbReference type="SMART" id="SM00320">
    <property type="entry name" value="WD40"/>
    <property type="match status" value="11"/>
</dbReference>
<dbReference type="InterPro" id="IPR049052">
    <property type="entry name" value="nSTAND1"/>
</dbReference>
<dbReference type="PANTHER" id="PTHR19879">
    <property type="entry name" value="TRANSCRIPTION INITIATION FACTOR TFIID"/>
    <property type="match status" value="1"/>
</dbReference>
<dbReference type="SUPFAM" id="SSF52540">
    <property type="entry name" value="P-loop containing nucleoside triphosphate hydrolases"/>
    <property type="match status" value="1"/>
</dbReference>
<dbReference type="SUPFAM" id="SSF82171">
    <property type="entry name" value="DPP6 N-terminal domain-like"/>
    <property type="match status" value="1"/>
</dbReference>
<dbReference type="InterPro" id="IPR000719">
    <property type="entry name" value="Prot_kinase_dom"/>
</dbReference>
<protein>
    <submittedName>
        <fullName evidence="6">Protein kinase</fullName>
    </submittedName>
</protein>
<keyword evidence="6" id="KW-0808">Transferase</keyword>
<keyword evidence="7" id="KW-1185">Reference proteome</keyword>
<dbReference type="Pfam" id="PF00400">
    <property type="entry name" value="WD40"/>
    <property type="match status" value="3"/>
</dbReference>
<dbReference type="PROSITE" id="PS50294">
    <property type="entry name" value="WD_REPEATS_REGION"/>
    <property type="match status" value="1"/>
</dbReference>
<dbReference type="CDD" id="cd14014">
    <property type="entry name" value="STKc_PknB_like"/>
    <property type="match status" value="1"/>
</dbReference>
<dbReference type="InterPro" id="IPR019775">
    <property type="entry name" value="WD40_repeat_CS"/>
</dbReference>
<dbReference type="EMBL" id="JBITPR010000075">
    <property type="protein sequence ID" value="MFI7876197.1"/>
    <property type="molecule type" value="Genomic_DNA"/>
</dbReference>
<dbReference type="PROSITE" id="PS00678">
    <property type="entry name" value="WD_REPEATS_1"/>
    <property type="match status" value="1"/>
</dbReference>
<feature type="repeat" description="WD" evidence="3">
    <location>
        <begin position="1321"/>
        <end position="1362"/>
    </location>
</feature>
<dbReference type="InterPro" id="IPR027417">
    <property type="entry name" value="P-loop_NTPase"/>
</dbReference>
<evidence type="ECO:0000256" key="3">
    <source>
        <dbReference type="PROSITE-ProRule" id="PRU00221"/>
    </source>
</evidence>
<dbReference type="Gene3D" id="2.130.10.10">
    <property type="entry name" value="YVTN repeat-like/Quinoprotein amine dehydrogenase"/>
    <property type="match status" value="4"/>
</dbReference>
<evidence type="ECO:0000256" key="1">
    <source>
        <dbReference type="ARBA" id="ARBA00022574"/>
    </source>
</evidence>
<keyword evidence="2" id="KW-0677">Repeat</keyword>
<name>A0ABW8BMB1_9ACTN</name>
<dbReference type="InterPro" id="IPR015943">
    <property type="entry name" value="WD40/YVTN_repeat-like_dom_sf"/>
</dbReference>
<dbReference type="SUPFAM" id="SSF50998">
    <property type="entry name" value="Quinoprotein alcohol dehydrogenase-like"/>
    <property type="match status" value="1"/>
</dbReference>
<dbReference type="SUPFAM" id="SSF56112">
    <property type="entry name" value="Protein kinase-like (PK-like)"/>
    <property type="match status" value="1"/>
</dbReference>
<evidence type="ECO:0000259" key="5">
    <source>
        <dbReference type="PROSITE" id="PS50011"/>
    </source>
</evidence>
<organism evidence="6 7">
    <name type="scientific">Streptomyces salinarius</name>
    <dbReference type="NCBI Taxonomy" id="2762598"/>
    <lineage>
        <taxon>Bacteria</taxon>
        <taxon>Bacillati</taxon>
        <taxon>Actinomycetota</taxon>
        <taxon>Actinomycetes</taxon>
        <taxon>Kitasatosporales</taxon>
        <taxon>Streptomycetaceae</taxon>
        <taxon>Streptomyces</taxon>
    </lineage>
</organism>
<dbReference type="InterPro" id="IPR011009">
    <property type="entry name" value="Kinase-like_dom_sf"/>
</dbReference>
<dbReference type="Gene3D" id="1.10.510.10">
    <property type="entry name" value="Transferase(Phosphotransferase) domain 1"/>
    <property type="match status" value="1"/>
</dbReference>
<sequence>MTDFGIARPLDTEATRLTRTGSYVGSLDYIAPEQLRGQNVTGTADVYALACVLYECLTGKVPFPADDPAAKLAAQLNDPPAAPSVFDPRIPPALDMVVATGMDKDPHRRFATAGELMSAAAAALAEVSVVAPGGSTTDATAPGGDGTPGQEAFVRAIVSVAAKRRRGPEPSGTETTSSSGAAEAGPGTAELCPYPGLRSFSSSEAVWFHGRDGEITDLLVRLSRQSSGAGPLMVVGASGTGKSSLLHAGLFPVLDESGGIWSRVVLTPGEHPVNTLATRIAAVTGADPAFLAAEIRERPDRFGRWCRPAAGGTGEPDSRRLMVVVDQFEQVFTDGAEPPDREAFATALAHAWPATVVLALRADYIPDSIQLASLMPALEAPVVVGPLGPESLREVITAPARGAGLRLEDGLAERLIRDARSRDGSGIGPGTLPRLAHALHETWRNRSGHLLTLSGYEATGGVDRAVAISADQLYGRLGAEGGAELRAALLRLVNVLPDGGLARRRANRADLTEQALSALVDARLVSVDDDGVRLAHDALLTAWPRLRGWVEEDQQDLLLRQRLDESARNWRDSGHDRGDLYRGGRLAAATEWAARRQDLTALEREFLHASGRDQERATRRLRTAAATLATLLVVALVAGGLALNARREADHQARIALSRQLAAESLALAEWDPAGAREAALKAWHAAPTSQARGALLSADALTDVTEFDSGLNPATAVDVSADGTLVAVGGTGPSGNTVTVRNMRTGRRVPLAAADLGEDTVQAVRFSPDGTLLAVAVFGDPGVRVWETTDGQFLTALKTSSPEDGEVVLGPLAWHPDGTTVTAQSIGDDGSRMGSWNPRTGAFQHWLTSHEEEAASDAAYSDGGDRLAVGRTDAGVELWNPATSTLVDRSAAHRDSLPPDDATRPSAVVAFSGSGTFLASASPADPLIRLHDPVSGADAGTIKDRTRSAADAAVGPRTLTFSGDGTQLLTATGANVVVWDPVDRKRLGTYPKGTLGGSSAGHAVLALASSSDSSTVIAARAGGTVTRWHRSAPWYEAPRGAVLDVAFAPDGEHAAAVDGEGALHTWNWKSGRTDATPRQLTAAGLSVTYAPDGTRITGAQDGTITVDRPRGQPTRLTLEGGRLTGGMALSADGGLLAAAGSGPADVDTGTDGGGDATASGRVYVWALATGKRLAELDLDTGPPSAVAFSPDGTRLLAVSSDTPLDPLGHDDEKGGKPVTLSTWPTADLDAGPTVTGLDDDVTDALYTSDGESVVTASVAGTIEIRDATTGKLRRTFGEHPSAVRALAMSPDGTTLATATTDDAAVWLWDLADGTLRARLTSGSGFEVNALAFSPDGTALARGGTDAAVALWRLDVDDAVRRLCGSIPGTPAGELGCG</sequence>
<dbReference type="RefSeq" id="WP_399595234.1">
    <property type="nucleotide sequence ID" value="NZ_JBITPR010000075.1"/>
</dbReference>